<dbReference type="EMBL" id="JBHFFA010000001">
    <property type="protein sequence ID" value="KAL2649521.1"/>
    <property type="molecule type" value="Genomic_DNA"/>
</dbReference>
<keyword evidence="3" id="KW-1185">Reference proteome</keyword>
<evidence type="ECO:0000313" key="3">
    <source>
        <dbReference type="Proteomes" id="UP001605036"/>
    </source>
</evidence>
<evidence type="ECO:0008006" key="4">
    <source>
        <dbReference type="Google" id="ProtNLM"/>
    </source>
</evidence>
<reference evidence="2 3" key="1">
    <citation type="submission" date="2024-09" db="EMBL/GenBank/DDBJ databases">
        <title>Chromosome-scale assembly of Riccia fluitans.</title>
        <authorList>
            <person name="Paukszto L."/>
            <person name="Sawicki J."/>
            <person name="Karawczyk K."/>
            <person name="Piernik-Szablinska J."/>
            <person name="Szczecinska M."/>
            <person name="Mazdziarz M."/>
        </authorList>
    </citation>
    <scope>NUCLEOTIDE SEQUENCE [LARGE SCALE GENOMIC DNA]</scope>
    <source>
        <strain evidence="2">Rf_01</strain>
        <tissue evidence="2">Aerial parts of the thallus</tissue>
    </source>
</reference>
<evidence type="ECO:0000256" key="1">
    <source>
        <dbReference type="SAM" id="MobiDB-lite"/>
    </source>
</evidence>
<feature type="compositionally biased region" description="Basic and acidic residues" evidence="1">
    <location>
        <begin position="151"/>
        <end position="162"/>
    </location>
</feature>
<name>A0ABD1ZFY0_9MARC</name>
<accession>A0ABD1ZFY0</accession>
<proteinExistence type="predicted"/>
<evidence type="ECO:0000313" key="2">
    <source>
        <dbReference type="EMBL" id="KAL2649521.1"/>
    </source>
</evidence>
<comment type="caution">
    <text evidence="2">The sequence shown here is derived from an EMBL/GenBank/DDBJ whole genome shotgun (WGS) entry which is preliminary data.</text>
</comment>
<sequence length="162" mass="18446">MREELSMARTQEWTCLRQIQWSINQEYKQCWMPRVKPGYPVKRRKSLGTEVSSAKNLQKEVLDSISKTMAGMEVKSGDPKRMKSEERRRDAVLGVVVKAELSASANRADEQPKVTVGFIVKNKTDREMLQPVIHSLTKENDVPMRSAEGGQLRESRSGELVL</sequence>
<gene>
    <name evidence="2" type="ORF">R1flu_017649</name>
</gene>
<dbReference type="Proteomes" id="UP001605036">
    <property type="component" value="Unassembled WGS sequence"/>
</dbReference>
<feature type="region of interest" description="Disordered" evidence="1">
    <location>
        <begin position="134"/>
        <end position="162"/>
    </location>
</feature>
<dbReference type="AlphaFoldDB" id="A0ABD1ZFY0"/>
<protein>
    <recommendedName>
        <fullName evidence="4">Transposase</fullName>
    </recommendedName>
</protein>
<organism evidence="2 3">
    <name type="scientific">Riccia fluitans</name>
    <dbReference type="NCBI Taxonomy" id="41844"/>
    <lineage>
        <taxon>Eukaryota</taxon>
        <taxon>Viridiplantae</taxon>
        <taxon>Streptophyta</taxon>
        <taxon>Embryophyta</taxon>
        <taxon>Marchantiophyta</taxon>
        <taxon>Marchantiopsida</taxon>
        <taxon>Marchantiidae</taxon>
        <taxon>Marchantiales</taxon>
        <taxon>Ricciaceae</taxon>
        <taxon>Riccia</taxon>
    </lineage>
</organism>